<gene>
    <name evidence="3" type="ORF">NDI38_26150</name>
</gene>
<keyword evidence="2" id="KW-0812">Transmembrane</keyword>
<reference evidence="3 4" key="1">
    <citation type="submission" date="2022-04" db="EMBL/GenBank/DDBJ databases">
        <title>Positive selection, recombination, and allopatry shape intraspecific diversity of widespread and dominant cyanobacteria.</title>
        <authorList>
            <person name="Wei J."/>
            <person name="Shu W."/>
            <person name="Hu C."/>
        </authorList>
    </citation>
    <scope>NUCLEOTIDE SEQUENCE [LARGE SCALE GENOMIC DNA]</scope>
    <source>
        <strain evidence="3 4">AS-A4</strain>
    </source>
</reference>
<evidence type="ECO:0000313" key="3">
    <source>
        <dbReference type="EMBL" id="MEP1061859.1"/>
    </source>
</evidence>
<dbReference type="Pfam" id="PF00805">
    <property type="entry name" value="Pentapeptide"/>
    <property type="match status" value="3"/>
</dbReference>
<dbReference type="RefSeq" id="WP_190455738.1">
    <property type="nucleotide sequence ID" value="NZ_JAMPLM010000046.1"/>
</dbReference>
<feature type="transmembrane region" description="Helical" evidence="2">
    <location>
        <begin position="145"/>
        <end position="171"/>
    </location>
</feature>
<feature type="transmembrane region" description="Helical" evidence="2">
    <location>
        <begin position="240"/>
        <end position="257"/>
    </location>
</feature>
<dbReference type="Proteomes" id="UP001476950">
    <property type="component" value="Unassembled WGS sequence"/>
</dbReference>
<dbReference type="Gene3D" id="2.160.20.80">
    <property type="entry name" value="E3 ubiquitin-protein ligase SopA"/>
    <property type="match status" value="3"/>
</dbReference>
<feature type="transmembrane region" description="Helical" evidence="2">
    <location>
        <begin position="202"/>
        <end position="228"/>
    </location>
</feature>
<dbReference type="SUPFAM" id="SSF141571">
    <property type="entry name" value="Pentapeptide repeat-like"/>
    <property type="match status" value="2"/>
</dbReference>
<feature type="transmembrane region" description="Helical" evidence="2">
    <location>
        <begin position="94"/>
        <end position="114"/>
    </location>
</feature>
<dbReference type="EMBL" id="JAMPLM010000046">
    <property type="protein sequence ID" value="MEP1061859.1"/>
    <property type="molecule type" value="Genomic_DNA"/>
</dbReference>
<keyword evidence="2" id="KW-0472">Membrane</keyword>
<feature type="transmembrane region" description="Helical" evidence="2">
    <location>
        <begin position="178"/>
        <end position="196"/>
    </location>
</feature>
<dbReference type="InterPro" id="IPR051082">
    <property type="entry name" value="Pentapeptide-BTB/POZ_domain"/>
</dbReference>
<protein>
    <submittedName>
        <fullName evidence="3">Pentapeptide repeat-containing protein</fullName>
    </submittedName>
</protein>
<organism evidence="3 4">
    <name type="scientific">Stenomitos frigidus AS-A4</name>
    <dbReference type="NCBI Taxonomy" id="2933935"/>
    <lineage>
        <taxon>Bacteria</taxon>
        <taxon>Bacillati</taxon>
        <taxon>Cyanobacteriota</taxon>
        <taxon>Cyanophyceae</taxon>
        <taxon>Leptolyngbyales</taxon>
        <taxon>Leptolyngbyaceae</taxon>
        <taxon>Stenomitos</taxon>
    </lineage>
</organism>
<evidence type="ECO:0000256" key="2">
    <source>
        <dbReference type="SAM" id="Phobius"/>
    </source>
</evidence>
<sequence>MSKDFSRQNLSGRSFAGQDLTGAAFSGADIRGTNFARAILIGADFGNARAGQQSHWLIGLLIGVGCLAALAGFISAYAGALVGSLMVAPQAQPFGFWSGLVVLVVLTIFILIVIKRGLGAALGVFSLTVAAVVAMVAAIGQAEAIAATVIQAVAIAAAIAAAVLGGLAISVAWTVSRAVVIVAITAMVVSSIPGALAGADLLASNVLVLALAVSAVIDISLIGLSLYISWQVYVGDRRYSLVRTIAIGVATFGGTSFRGANLTDANFTQATLKSVDFRKANLTRTNWFRTTQLEQARLVGTYLDVPHLRQLANTKEGQDKNYDRQDLRGLNLDEANLQGASFISADFSGATLQHAKLQGVKLVQAQLYKTDLTGACLTGAFIENWGISVDTKLKDVKCDYIYMQLPTRDDPDPSRKPDDRNENFKEGDFSDFITPIIKTLDLYHTQNLDLREMASTFKTLDLFHHRGIDPTAASIALKQVAEEHPEAGLEVVALEGRGNEKIRLQAIVAEGANRSELSAEYFARYQQIKALPYSDLQTLLMGVAEKDERIRGLEKLLENALHQPKFYVETYQNQGEFVMTQNKGNVNISGVQGNVSGVAAAGENQTMTGVALGAISGSVTNTINQLPPSLDPDSPGIKELLAQLQAVIEAETNLPDEDKVEALEQVKTLAEAGQKPEDNILQKSAKTAMKILKGTASSLPDATKLAEACVKLLPLISGLLLLV</sequence>
<comment type="caution">
    <text evidence="3">The sequence shown here is derived from an EMBL/GenBank/DDBJ whole genome shotgun (WGS) entry which is preliminary data.</text>
</comment>
<keyword evidence="2" id="KW-1133">Transmembrane helix</keyword>
<proteinExistence type="predicted"/>
<feature type="transmembrane region" description="Helical" evidence="2">
    <location>
        <begin position="121"/>
        <end position="139"/>
    </location>
</feature>
<dbReference type="PANTHER" id="PTHR14136:SF17">
    <property type="entry name" value="BTB_POZ DOMAIN-CONTAINING PROTEIN KCTD9"/>
    <property type="match status" value="1"/>
</dbReference>
<evidence type="ECO:0000256" key="1">
    <source>
        <dbReference type="SAM" id="MobiDB-lite"/>
    </source>
</evidence>
<keyword evidence="4" id="KW-1185">Reference proteome</keyword>
<evidence type="ECO:0000313" key="4">
    <source>
        <dbReference type="Proteomes" id="UP001476950"/>
    </source>
</evidence>
<feature type="region of interest" description="Disordered" evidence="1">
    <location>
        <begin position="407"/>
        <end position="427"/>
    </location>
</feature>
<dbReference type="PANTHER" id="PTHR14136">
    <property type="entry name" value="BTB_POZ DOMAIN-CONTAINING PROTEIN KCTD9"/>
    <property type="match status" value="1"/>
</dbReference>
<name>A0ABV0KUG8_9CYAN</name>
<feature type="transmembrane region" description="Helical" evidence="2">
    <location>
        <begin position="56"/>
        <end position="82"/>
    </location>
</feature>
<accession>A0ABV0KUG8</accession>
<dbReference type="InterPro" id="IPR001646">
    <property type="entry name" value="5peptide_repeat"/>
</dbReference>